<protein>
    <submittedName>
        <fullName evidence="1">Uncharacterized protein</fullName>
    </submittedName>
</protein>
<evidence type="ECO:0000313" key="1">
    <source>
        <dbReference type="EMBL" id="MFC5730954.1"/>
    </source>
</evidence>
<comment type="caution">
    <text evidence="1">The sequence shown here is derived from an EMBL/GenBank/DDBJ whole genome shotgun (WGS) entry which is preliminary data.</text>
</comment>
<dbReference type="EMBL" id="JBHSNS010000011">
    <property type="protein sequence ID" value="MFC5730954.1"/>
    <property type="molecule type" value="Genomic_DNA"/>
</dbReference>
<dbReference type="RefSeq" id="WP_136433237.1">
    <property type="nucleotide sequence ID" value="NZ_JBHSNS010000011.1"/>
</dbReference>
<keyword evidence="2" id="KW-1185">Reference proteome</keyword>
<gene>
    <name evidence="1" type="ORF">ACFPQB_18685</name>
</gene>
<accession>A0ABW0ZMY8</accession>
<reference evidence="2" key="1">
    <citation type="journal article" date="2019" name="Int. J. Syst. Evol. Microbiol.">
        <title>The Global Catalogue of Microorganisms (GCM) 10K type strain sequencing project: providing services to taxonomists for standard genome sequencing and annotation.</title>
        <authorList>
            <consortium name="The Broad Institute Genomics Platform"/>
            <consortium name="The Broad Institute Genome Sequencing Center for Infectious Disease"/>
            <person name="Wu L."/>
            <person name="Ma J."/>
        </authorList>
    </citation>
    <scope>NUCLEOTIDE SEQUENCE [LARGE SCALE GENOMIC DNA]</scope>
    <source>
        <strain evidence="2">YIM 94188</strain>
    </source>
</reference>
<sequence length="166" mass="18375">MKTMQEHLDTMVVEAATPDETTFGRITGRRQVDVWFAPGYYGHSTDDRIEAKLATLARLLWVARTKEYYRYKSELLGRVVRGEGAPQTLGQEARRAARNNILAVGESGDGLVRIESIGLFQWAVTLAPGSVPAVPESTLAARVGMAASRLIEMHENKLAAVWAQKY</sequence>
<dbReference type="Proteomes" id="UP001596072">
    <property type="component" value="Unassembled WGS sequence"/>
</dbReference>
<proteinExistence type="predicted"/>
<evidence type="ECO:0000313" key="2">
    <source>
        <dbReference type="Proteomes" id="UP001596072"/>
    </source>
</evidence>
<name>A0ABW0ZMY8_9ACTN</name>
<organism evidence="1 2">
    <name type="scientific">Nocardioides vastitatis</name>
    <dbReference type="NCBI Taxonomy" id="2568655"/>
    <lineage>
        <taxon>Bacteria</taxon>
        <taxon>Bacillati</taxon>
        <taxon>Actinomycetota</taxon>
        <taxon>Actinomycetes</taxon>
        <taxon>Propionibacteriales</taxon>
        <taxon>Nocardioidaceae</taxon>
        <taxon>Nocardioides</taxon>
    </lineage>
</organism>